<evidence type="ECO:0000313" key="1">
    <source>
        <dbReference type="EMBL" id="CAG8663763.1"/>
    </source>
</evidence>
<name>A0ACA9NR97_9GLOM</name>
<organism evidence="1 2">
    <name type="scientific">Racocetra persica</name>
    <dbReference type="NCBI Taxonomy" id="160502"/>
    <lineage>
        <taxon>Eukaryota</taxon>
        <taxon>Fungi</taxon>
        <taxon>Fungi incertae sedis</taxon>
        <taxon>Mucoromycota</taxon>
        <taxon>Glomeromycotina</taxon>
        <taxon>Glomeromycetes</taxon>
        <taxon>Diversisporales</taxon>
        <taxon>Gigasporaceae</taxon>
        <taxon>Racocetra</taxon>
    </lineage>
</organism>
<dbReference type="EMBL" id="CAJVQC010015107">
    <property type="protein sequence ID" value="CAG8663763.1"/>
    <property type="molecule type" value="Genomic_DNA"/>
</dbReference>
<feature type="non-terminal residue" evidence="1">
    <location>
        <position position="1"/>
    </location>
</feature>
<dbReference type="Proteomes" id="UP000789920">
    <property type="component" value="Unassembled WGS sequence"/>
</dbReference>
<reference evidence="1" key="1">
    <citation type="submission" date="2021-06" db="EMBL/GenBank/DDBJ databases">
        <authorList>
            <person name="Kallberg Y."/>
            <person name="Tangrot J."/>
            <person name="Rosling A."/>
        </authorList>
    </citation>
    <scope>NUCLEOTIDE SEQUENCE</scope>
    <source>
        <strain evidence="1">MA461A</strain>
    </source>
</reference>
<gene>
    <name evidence="1" type="ORF">RPERSI_LOCUS8380</name>
</gene>
<comment type="caution">
    <text evidence="1">The sequence shown here is derived from an EMBL/GenBank/DDBJ whole genome shotgun (WGS) entry which is preliminary data.</text>
</comment>
<accession>A0ACA9NR97</accession>
<protein>
    <submittedName>
        <fullName evidence="1">1476_t:CDS:1</fullName>
    </submittedName>
</protein>
<evidence type="ECO:0000313" key="2">
    <source>
        <dbReference type="Proteomes" id="UP000789920"/>
    </source>
</evidence>
<proteinExistence type="predicted"/>
<sequence length="40" mass="4601">PKTMTTEQQHQNKTPKQDTIMTTSGQKNQNDDDTRARTPK</sequence>
<keyword evidence="2" id="KW-1185">Reference proteome</keyword>